<name>A0A2T4PTZ4_9STAP</name>
<dbReference type="InterPro" id="IPR035985">
    <property type="entry name" value="Ubiquitin-activating_enz"/>
</dbReference>
<organism evidence="3 4">
    <name type="scientific">Mammaliicoccus vitulinus</name>
    <dbReference type="NCBI Taxonomy" id="71237"/>
    <lineage>
        <taxon>Bacteria</taxon>
        <taxon>Bacillati</taxon>
        <taxon>Bacillota</taxon>
        <taxon>Bacilli</taxon>
        <taxon>Bacillales</taxon>
        <taxon>Staphylococcaceae</taxon>
        <taxon>Mammaliicoccus</taxon>
    </lineage>
</organism>
<proteinExistence type="inferred from homology"/>
<evidence type="ECO:0000256" key="1">
    <source>
        <dbReference type="ARBA" id="ARBA00009919"/>
    </source>
</evidence>
<dbReference type="STRING" id="1167632.GCA_000286335_00781"/>
<accession>A0A2T4PTZ4</accession>
<evidence type="ECO:0000313" key="4">
    <source>
        <dbReference type="Proteomes" id="UP000241209"/>
    </source>
</evidence>
<dbReference type="EMBL" id="PZFK01000010">
    <property type="protein sequence ID" value="PTI29793.1"/>
    <property type="molecule type" value="Genomic_DNA"/>
</dbReference>
<dbReference type="InterPro" id="IPR000594">
    <property type="entry name" value="ThiF_NAD_FAD-bd"/>
</dbReference>
<evidence type="ECO:0000259" key="2">
    <source>
        <dbReference type="Pfam" id="PF00899"/>
    </source>
</evidence>
<comment type="similarity">
    <text evidence="1">Belongs to the HesA/MoeB/ThiF family.</text>
</comment>
<dbReference type="Proteomes" id="UP000241209">
    <property type="component" value="Unassembled WGS sequence"/>
</dbReference>
<protein>
    <submittedName>
        <fullName evidence="3">Molybdopterin biosynthesis protein MoeB</fullName>
    </submittedName>
</protein>
<dbReference type="SUPFAM" id="SSF69572">
    <property type="entry name" value="Activating enzymes of the ubiquitin-like proteins"/>
    <property type="match status" value="1"/>
</dbReference>
<comment type="caution">
    <text evidence="3">The sequence shown here is derived from an EMBL/GenBank/DDBJ whole genome shotgun (WGS) entry which is preliminary data.</text>
</comment>
<evidence type="ECO:0000313" key="3">
    <source>
        <dbReference type="EMBL" id="PTI29793.1"/>
    </source>
</evidence>
<sequence length="333" mass="37890">MNERYSRQILFDKIGEQGQERIEKSNVTIVGMGALGTHVAEQLARSGVSRLNIIDRDYVESSNLQRQTLFVEKDIKEMLPKVVAAERHLKKIREDIQIKTYIAQCDAKLLQEVASYSDIIIDATDNFNTRLVINDFAFKMNIPWIYGACLESTYVQATFIPGETPCFDCVLPQLPVINRTCDTVGVINPAVTMATSLQVADALKILSGYKFTPKITYGDVWDGEHQTFGFEQMRRKDCETCGEHPTYSKLAASDQQITELCGRHTVQYINEKLNRPAIEKFVAQNGLLHRSNAYMIQYLYDDHRVVAFSNGRLLIHDIESVEEGRQFVENMFG</sequence>
<dbReference type="Pfam" id="PF00899">
    <property type="entry name" value="ThiF"/>
    <property type="match status" value="1"/>
</dbReference>
<dbReference type="Gene3D" id="3.40.50.720">
    <property type="entry name" value="NAD(P)-binding Rossmann-like Domain"/>
    <property type="match status" value="1"/>
</dbReference>
<dbReference type="AlphaFoldDB" id="A0A2T4PTZ4"/>
<dbReference type="PANTHER" id="PTHR10953">
    <property type="entry name" value="UBIQUITIN-ACTIVATING ENZYME E1"/>
    <property type="match status" value="1"/>
</dbReference>
<gene>
    <name evidence="3" type="ORF">BU072_06100</name>
</gene>
<dbReference type="GO" id="GO:0005829">
    <property type="term" value="C:cytosol"/>
    <property type="evidence" value="ECO:0007669"/>
    <property type="project" value="TreeGrafter"/>
</dbReference>
<dbReference type="GO" id="GO:0016779">
    <property type="term" value="F:nucleotidyltransferase activity"/>
    <property type="evidence" value="ECO:0007669"/>
    <property type="project" value="TreeGrafter"/>
</dbReference>
<dbReference type="RefSeq" id="WP_107536404.1">
    <property type="nucleotide sequence ID" value="NZ_BMDF01000004.1"/>
</dbReference>
<dbReference type="GO" id="GO:0004792">
    <property type="term" value="F:thiosulfate-cyanide sulfurtransferase activity"/>
    <property type="evidence" value="ECO:0007669"/>
    <property type="project" value="TreeGrafter"/>
</dbReference>
<feature type="domain" description="THIF-type NAD/FAD binding fold" evidence="2">
    <location>
        <begin position="5"/>
        <end position="239"/>
    </location>
</feature>
<dbReference type="GeneID" id="64117180"/>
<dbReference type="PANTHER" id="PTHR10953:SF102">
    <property type="entry name" value="ADENYLYLTRANSFERASE AND SULFURTRANSFERASE MOCS3"/>
    <property type="match status" value="1"/>
</dbReference>
<dbReference type="CDD" id="cd00757">
    <property type="entry name" value="ThiF_MoeB_HesA_family"/>
    <property type="match status" value="1"/>
</dbReference>
<reference evidence="3 4" key="1">
    <citation type="journal article" date="2016" name="Front. Microbiol.">
        <title>Comprehensive Phylogenetic Analysis of Bovine Non-aureus Staphylococci Species Based on Whole-Genome Sequencing.</title>
        <authorList>
            <person name="Naushad S."/>
            <person name="Barkema H.W."/>
            <person name="Luby C."/>
            <person name="Condas L.A."/>
            <person name="Nobrega D.B."/>
            <person name="Carson D.A."/>
            <person name="De Buck J."/>
        </authorList>
    </citation>
    <scope>NUCLEOTIDE SEQUENCE [LARGE SCALE GENOMIC DNA]</scope>
    <source>
        <strain evidence="3 4">SNUC 2204</strain>
    </source>
</reference>
<dbReference type="FunFam" id="3.40.50.720:FF:000080">
    <property type="entry name" value="Thiazole biosynthesis adenylyltransferase ThiF"/>
    <property type="match status" value="1"/>
</dbReference>
<dbReference type="GO" id="GO:0008641">
    <property type="term" value="F:ubiquitin-like modifier activating enzyme activity"/>
    <property type="evidence" value="ECO:0007669"/>
    <property type="project" value="InterPro"/>
</dbReference>
<dbReference type="OrthoDB" id="9804286at2"/>
<dbReference type="GO" id="GO:0008146">
    <property type="term" value="F:sulfotransferase activity"/>
    <property type="evidence" value="ECO:0007669"/>
    <property type="project" value="TreeGrafter"/>
</dbReference>
<dbReference type="InterPro" id="IPR045886">
    <property type="entry name" value="ThiF/MoeB/HesA"/>
</dbReference>